<organism evidence="4 5">
    <name type="scientific">Dactylosporangium maewongense</name>
    <dbReference type="NCBI Taxonomy" id="634393"/>
    <lineage>
        <taxon>Bacteria</taxon>
        <taxon>Bacillati</taxon>
        <taxon>Actinomycetota</taxon>
        <taxon>Actinomycetes</taxon>
        <taxon>Micromonosporales</taxon>
        <taxon>Micromonosporaceae</taxon>
        <taxon>Dactylosporangium</taxon>
    </lineage>
</organism>
<protein>
    <submittedName>
        <fullName evidence="4">GNAT family N-acetyltransferase</fullName>
    </submittedName>
</protein>
<feature type="domain" description="N-acetyltransferase" evidence="3">
    <location>
        <begin position="1"/>
        <end position="137"/>
    </location>
</feature>
<dbReference type="InterPro" id="IPR016181">
    <property type="entry name" value="Acyl_CoA_acyltransferase"/>
</dbReference>
<accession>A0ABN2D848</accession>
<proteinExistence type="predicted"/>
<dbReference type="EMBL" id="BAAAQD010000048">
    <property type="protein sequence ID" value="GAA1572234.1"/>
    <property type="molecule type" value="Genomic_DNA"/>
</dbReference>
<dbReference type="PANTHER" id="PTHR43877">
    <property type="entry name" value="AMINOALKYLPHOSPHONATE N-ACETYLTRANSFERASE-RELATED-RELATED"/>
    <property type="match status" value="1"/>
</dbReference>
<gene>
    <name evidence="4" type="ORF">GCM10009827_112810</name>
</gene>
<evidence type="ECO:0000259" key="3">
    <source>
        <dbReference type="PROSITE" id="PS51186"/>
    </source>
</evidence>
<evidence type="ECO:0000256" key="2">
    <source>
        <dbReference type="ARBA" id="ARBA00023315"/>
    </source>
</evidence>
<evidence type="ECO:0000313" key="5">
    <source>
        <dbReference type="Proteomes" id="UP001501470"/>
    </source>
</evidence>
<comment type="caution">
    <text evidence="4">The sequence shown here is derived from an EMBL/GenBank/DDBJ whole genome shotgun (WGS) entry which is preliminary data.</text>
</comment>
<dbReference type="Gene3D" id="3.40.630.30">
    <property type="match status" value="1"/>
</dbReference>
<keyword evidence="2" id="KW-0012">Acyltransferase</keyword>
<dbReference type="Pfam" id="PF00583">
    <property type="entry name" value="Acetyltransf_1"/>
    <property type="match status" value="1"/>
</dbReference>
<name>A0ABN2D848_9ACTN</name>
<dbReference type="CDD" id="cd04301">
    <property type="entry name" value="NAT_SF"/>
    <property type="match status" value="1"/>
</dbReference>
<evidence type="ECO:0000313" key="4">
    <source>
        <dbReference type="EMBL" id="GAA1572234.1"/>
    </source>
</evidence>
<keyword evidence="5" id="KW-1185">Reference proteome</keyword>
<dbReference type="Proteomes" id="UP001501470">
    <property type="component" value="Unassembled WGS sequence"/>
</dbReference>
<evidence type="ECO:0000256" key="1">
    <source>
        <dbReference type="ARBA" id="ARBA00022679"/>
    </source>
</evidence>
<dbReference type="InterPro" id="IPR000182">
    <property type="entry name" value="GNAT_dom"/>
</dbReference>
<reference evidence="4 5" key="1">
    <citation type="journal article" date="2019" name="Int. J. Syst. Evol. Microbiol.">
        <title>The Global Catalogue of Microorganisms (GCM) 10K type strain sequencing project: providing services to taxonomists for standard genome sequencing and annotation.</title>
        <authorList>
            <consortium name="The Broad Institute Genomics Platform"/>
            <consortium name="The Broad Institute Genome Sequencing Center for Infectious Disease"/>
            <person name="Wu L."/>
            <person name="Ma J."/>
        </authorList>
    </citation>
    <scope>NUCLEOTIDE SEQUENCE [LARGE SCALE GENOMIC DNA]</scope>
    <source>
        <strain evidence="4 5">JCM 15933</strain>
    </source>
</reference>
<dbReference type="PROSITE" id="PS51186">
    <property type="entry name" value="GNAT"/>
    <property type="match status" value="1"/>
</dbReference>
<dbReference type="SUPFAM" id="SSF55729">
    <property type="entry name" value="Acyl-CoA N-acyltransferases (Nat)"/>
    <property type="match status" value="1"/>
</dbReference>
<keyword evidence="1" id="KW-0808">Transferase</keyword>
<dbReference type="InterPro" id="IPR050832">
    <property type="entry name" value="Bact_Acetyltransf"/>
</dbReference>
<sequence length="137" mass="14644">MAGPADMAALAELRGIGPDQFDEFAGWVAAHAEAHLPFVAEIDGAVVGCAFLFVAERVPGSGAPQRRFGDVQSVMVREEHRNRGVGGALMAAILAEAEARELLHVTVHSGRRAVDFYARNGFSHHRQLLLWEAAAGS</sequence>